<dbReference type="InterPro" id="IPR036875">
    <property type="entry name" value="Znf_CCHC_sf"/>
</dbReference>
<keyword evidence="3" id="KW-1185">Reference proteome</keyword>
<feature type="compositionally biased region" description="Polar residues" evidence="1">
    <location>
        <begin position="258"/>
        <end position="277"/>
    </location>
</feature>
<evidence type="ECO:0000256" key="1">
    <source>
        <dbReference type="SAM" id="MobiDB-lite"/>
    </source>
</evidence>
<dbReference type="Proteomes" id="UP001151760">
    <property type="component" value="Unassembled WGS sequence"/>
</dbReference>
<organism evidence="2 3">
    <name type="scientific">Tanacetum coccineum</name>
    <dbReference type="NCBI Taxonomy" id="301880"/>
    <lineage>
        <taxon>Eukaryota</taxon>
        <taxon>Viridiplantae</taxon>
        <taxon>Streptophyta</taxon>
        <taxon>Embryophyta</taxon>
        <taxon>Tracheophyta</taxon>
        <taxon>Spermatophyta</taxon>
        <taxon>Magnoliopsida</taxon>
        <taxon>eudicotyledons</taxon>
        <taxon>Gunneridae</taxon>
        <taxon>Pentapetalae</taxon>
        <taxon>asterids</taxon>
        <taxon>campanulids</taxon>
        <taxon>Asterales</taxon>
        <taxon>Asteraceae</taxon>
        <taxon>Asteroideae</taxon>
        <taxon>Anthemideae</taxon>
        <taxon>Anthemidinae</taxon>
        <taxon>Tanacetum</taxon>
    </lineage>
</organism>
<feature type="region of interest" description="Disordered" evidence="1">
    <location>
        <begin position="242"/>
        <end position="277"/>
    </location>
</feature>
<gene>
    <name evidence="2" type="ORF">Tco_0951874</name>
</gene>
<dbReference type="Gene3D" id="4.10.60.10">
    <property type="entry name" value="Zinc finger, CCHC-type"/>
    <property type="match status" value="1"/>
</dbReference>
<dbReference type="SUPFAM" id="SSF57756">
    <property type="entry name" value="Retrovirus zinc finger-like domains"/>
    <property type="match status" value="1"/>
</dbReference>
<protein>
    <submittedName>
        <fullName evidence="2">Ribonuclease H-like domain-containing protein</fullName>
    </submittedName>
</protein>
<evidence type="ECO:0000313" key="2">
    <source>
        <dbReference type="EMBL" id="GJT43159.1"/>
    </source>
</evidence>
<proteinExistence type="predicted"/>
<dbReference type="EMBL" id="BQNB010015705">
    <property type="protein sequence ID" value="GJT43159.1"/>
    <property type="molecule type" value="Genomic_DNA"/>
</dbReference>
<name>A0ABQ5DWA7_9ASTR</name>
<evidence type="ECO:0000313" key="3">
    <source>
        <dbReference type="Proteomes" id="UP001151760"/>
    </source>
</evidence>
<feature type="compositionally biased region" description="Basic residues" evidence="1">
    <location>
        <begin position="242"/>
        <end position="257"/>
    </location>
</feature>
<comment type="caution">
    <text evidence="2">The sequence shown here is derived from an EMBL/GenBank/DDBJ whole genome shotgun (WGS) entry which is preliminary data.</text>
</comment>
<accession>A0ABQ5DWA7</accession>
<reference evidence="2" key="2">
    <citation type="submission" date="2022-01" db="EMBL/GenBank/DDBJ databases">
        <authorList>
            <person name="Yamashiro T."/>
            <person name="Shiraishi A."/>
            <person name="Satake H."/>
            <person name="Nakayama K."/>
        </authorList>
    </citation>
    <scope>NUCLEOTIDE SEQUENCE</scope>
</reference>
<reference evidence="2" key="1">
    <citation type="journal article" date="2022" name="Int. J. Mol. Sci.">
        <title>Draft Genome of Tanacetum Coccineum: Genomic Comparison of Closely Related Tanacetum-Family Plants.</title>
        <authorList>
            <person name="Yamashiro T."/>
            <person name="Shiraishi A."/>
            <person name="Nakayama K."/>
            <person name="Satake H."/>
        </authorList>
    </citation>
    <scope>NUCLEOTIDE SEQUENCE</scope>
</reference>
<sequence>MSSNNTNNINGAVNTAHGATTASTQATAINSTTIDNFSDAVICAFFASQQNSPQLDNEDLQQIHPDDLEEMDLRWQMAMLTMRAMRFLNNTERKFFVNGTETIRFDKSKVECYNYHKRGHFARECRAPRNQENKNRDNTRRVVPMETTTSNALVSCDGSRNFMSPKPDLLFTGLEEFINKPVVIKPIVENSEAKTSEAKPKAVRKNNGALIIEDWIIDSEDEAESNPKIKKKTAKPSFAKIKFVKSKKQVKSPRKTTVKQGDQNRLNTHSPRGNQRN</sequence>